<dbReference type="Pfam" id="PF09375">
    <property type="entry name" value="Peptidase_M75"/>
    <property type="match status" value="1"/>
</dbReference>
<dbReference type="NCBIfam" id="NF007697">
    <property type="entry name" value="PRK10378.1"/>
    <property type="match status" value="1"/>
</dbReference>
<sequence>MIGTFLKTTALAAGFAGWGLAAMAASPSLDLVAPLSDYKIYVADNTQQLLADTKRLVAAIKANDVEGAKALFAPTRTSYEKIEPIAELFADLDVSIDARADDYEQGEKDPKFTGFHRIEYGLWVEGSTAHLQDYADKLLADVTDLDSRIAALTFPPEAVVGGAAALMEEVAATKISGEEDRYSRTDLWDFDANFEGAKEIYELLRPMLQDDPDFIEKCDDNFDTVDQVLAKYRTADGGYVSYEHLSDGDRTILSAKVNTLAE</sequence>
<accession>A0A6L7GBP0</accession>
<dbReference type="InterPro" id="IPR018976">
    <property type="entry name" value="Imelysin-like"/>
</dbReference>
<dbReference type="Gene3D" id="1.20.1420.20">
    <property type="entry name" value="M75 peptidase, HXXE motif"/>
    <property type="match status" value="1"/>
</dbReference>
<dbReference type="RefSeq" id="WP_160897234.1">
    <property type="nucleotide sequence ID" value="NZ_WUMU01000047.1"/>
</dbReference>
<feature type="chain" id="PRO_5026940795" evidence="4">
    <location>
        <begin position="25"/>
        <end position="262"/>
    </location>
</feature>
<keyword evidence="3 4" id="KW-0732">Signal</keyword>
<gene>
    <name evidence="6" type="primary">efeO</name>
    <name evidence="6" type="ORF">GR170_25170</name>
</gene>
<dbReference type="GO" id="GO:0030313">
    <property type="term" value="C:cell envelope"/>
    <property type="evidence" value="ECO:0007669"/>
    <property type="project" value="UniProtKB-SubCell"/>
</dbReference>
<dbReference type="InterPro" id="IPR038352">
    <property type="entry name" value="Imelysin_sf"/>
</dbReference>
<feature type="signal peptide" evidence="4">
    <location>
        <begin position="1"/>
        <end position="24"/>
    </location>
</feature>
<dbReference type="InterPro" id="IPR034981">
    <property type="entry name" value="Imelysin-like_EfeO/Algp7"/>
</dbReference>
<dbReference type="NCBIfam" id="NF041757">
    <property type="entry name" value="EfeO"/>
    <property type="match status" value="1"/>
</dbReference>
<keyword evidence="7" id="KW-1185">Reference proteome</keyword>
<dbReference type="PANTHER" id="PTHR39192:SF1">
    <property type="entry name" value="IRON UPTAKE SYSTEM COMPONENT EFEO"/>
    <property type="match status" value="1"/>
</dbReference>
<organism evidence="6 7">
    <name type="scientific">Pseudooceanicola albus</name>
    <dbReference type="NCBI Taxonomy" id="2692189"/>
    <lineage>
        <taxon>Bacteria</taxon>
        <taxon>Pseudomonadati</taxon>
        <taxon>Pseudomonadota</taxon>
        <taxon>Alphaproteobacteria</taxon>
        <taxon>Rhodobacterales</taxon>
        <taxon>Paracoccaceae</taxon>
        <taxon>Pseudooceanicola</taxon>
    </lineage>
</organism>
<evidence type="ECO:0000259" key="5">
    <source>
        <dbReference type="Pfam" id="PF09375"/>
    </source>
</evidence>
<dbReference type="EMBL" id="WUMU01000047">
    <property type="protein sequence ID" value="MXN21122.1"/>
    <property type="molecule type" value="Genomic_DNA"/>
</dbReference>
<evidence type="ECO:0000313" key="7">
    <source>
        <dbReference type="Proteomes" id="UP000477911"/>
    </source>
</evidence>
<dbReference type="InterPro" id="IPR050894">
    <property type="entry name" value="EfeM/EfeO_iron_uptake"/>
</dbReference>
<dbReference type="CDD" id="cd14656">
    <property type="entry name" value="Imelysin-like_EfeO"/>
    <property type="match status" value="1"/>
</dbReference>
<evidence type="ECO:0000256" key="2">
    <source>
        <dbReference type="ARBA" id="ARBA00005989"/>
    </source>
</evidence>
<comment type="caution">
    <text evidence="6">The sequence shown here is derived from an EMBL/GenBank/DDBJ whole genome shotgun (WGS) entry which is preliminary data.</text>
</comment>
<dbReference type="PANTHER" id="PTHR39192">
    <property type="entry name" value="IRON UPTAKE SYSTEM COMPONENT EFEO"/>
    <property type="match status" value="1"/>
</dbReference>
<evidence type="ECO:0000313" key="6">
    <source>
        <dbReference type="EMBL" id="MXN21122.1"/>
    </source>
</evidence>
<feature type="non-terminal residue" evidence="6">
    <location>
        <position position="262"/>
    </location>
</feature>
<proteinExistence type="inferred from homology"/>
<evidence type="ECO:0000256" key="3">
    <source>
        <dbReference type="ARBA" id="ARBA00022729"/>
    </source>
</evidence>
<feature type="domain" description="Imelysin-like" evidence="5">
    <location>
        <begin position="35"/>
        <end position="262"/>
    </location>
</feature>
<comment type="subcellular location">
    <subcellularLocation>
        <location evidence="1">Cell envelope</location>
    </subcellularLocation>
</comment>
<protein>
    <submittedName>
        <fullName evidence="6">Iron uptake system protein EfeO</fullName>
    </submittedName>
</protein>
<comment type="similarity">
    <text evidence="2">Belongs to the EfeM/EfeO family.</text>
</comment>
<dbReference type="AlphaFoldDB" id="A0A6L7GBP0"/>
<dbReference type="Proteomes" id="UP000477911">
    <property type="component" value="Unassembled WGS sequence"/>
</dbReference>
<name>A0A6L7GBP0_9RHOB</name>
<reference evidence="6 7" key="1">
    <citation type="submission" date="2019-12" db="EMBL/GenBank/DDBJ databases">
        <authorList>
            <person name="Li M."/>
        </authorList>
    </citation>
    <scope>NUCLEOTIDE SEQUENCE [LARGE SCALE GENOMIC DNA]</scope>
    <source>
        <strain evidence="6 7">GBMRC 2024</strain>
    </source>
</reference>
<evidence type="ECO:0000256" key="1">
    <source>
        <dbReference type="ARBA" id="ARBA00004196"/>
    </source>
</evidence>
<evidence type="ECO:0000256" key="4">
    <source>
        <dbReference type="SAM" id="SignalP"/>
    </source>
</evidence>
<dbReference type="InterPro" id="IPR053377">
    <property type="entry name" value="Iron_uptake_EfeM/EfeO"/>
</dbReference>